<feature type="transmembrane region" description="Helical" evidence="6">
    <location>
        <begin position="44"/>
        <end position="67"/>
    </location>
</feature>
<dbReference type="AlphaFoldDB" id="A0A650CYE8"/>
<keyword evidence="9" id="KW-1185">Reference proteome</keyword>
<keyword evidence="4 6" id="KW-1133">Transmembrane helix</keyword>
<keyword evidence="2" id="KW-1003">Cell membrane</keyword>
<evidence type="ECO:0000313" key="8">
    <source>
        <dbReference type="EMBL" id="QGR22826.1"/>
    </source>
</evidence>
<organism evidence="8 9">
    <name type="scientific">Acidianus ambivalens</name>
    <name type="common">Desulfurolobus ambivalens</name>
    <dbReference type="NCBI Taxonomy" id="2283"/>
    <lineage>
        <taxon>Archaea</taxon>
        <taxon>Thermoproteota</taxon>
        <taxon>Thermoprotei</taxon>
        <taxon>Sulfolobales</taxon>
        <taxon>Sulfolobaceae</taxon>
        <taxon>Acidianus</taxon>
    </lineage>
</organism>
<evidence type="ECO:0008006" key="11">
    <source>
        <dbReference type="Google" id="ProtNLM"/>
    </source>
</evidence>
<dbReference type="KEGG" id="aamb:D1866_02315"/>
<accession>A0A650CYE8</accession>
<sequence>MSSENLNKLVIKITSITVQILLIIGLIIVLLYTVTQTIESFQISLIDVVSIILENSLLIIVFLEVYLSVVDFFHGKGRSVVYVMDATLSFVLREIIIGILTGSVTDIDLLAMSGAIGIIASGRFLLTGRNLRLIRRRRKVNKERSK</sequence>
<dbReference type="EMBL" id="CP045482">
    <property type="protein sequence ID" value="QGR22826.1"/>
    <property type="molecule type" value="Genomic_DNA"/>
</dbReference>
<reference evidence="8 9" key="2">
    <citation type="submission" date="2019-10" db="EMBL/GenBank/DDBJ databases">
        <title>Genome Sequences from Six Type Strain Members of the Archaeal Family Sulfolobaceae: Acidianus ambivalens, Acidianus infernus, Metallosphaera prunae, Stygiolobus azoricus, Sulfolobus metallicus, and Sulfurisphaera ohwakuensis.</title>
        <authorList>
            <person name="Counts J.A."/>
            <person name="Kelly R.M."/>
        </authorList>
    </citation>
    <scope>NUCLEOTIDE SEQUENCE [LARGE SCALE GENOMIC DNA]</scope>
    <source>
        <strain evidence="8 9">LEI 10</strain>
    </source>
</reference>
<feature type="transmembrane region" description="Helical" evidence="6">
    <location>
        <begin position="79"/>
        <end position="101"/>
    </location>
</feature>
<reference evidence="7 10" key="1">
    <citation type="submission" date="2019-10" db="EMBL/GenBank/DDBJ databases">
        <title>Comparative genomics of sulfur disproportionating microorganisms.</title>
        <authorList>
            <person name="Ward L.M."/>
            <person name="Bertran E."/>
            <person name="Johnston D."/>
        </authorList>
    </citation>
    <scope>NUCLEOTIDE SEQUENCE [LARGE SCALE GENOMIC DNA]</scope>
    <source>
        <strain evidence="7 10">DSM 3772</strain>
    </source>
</reference>
<feature type="transmembrane region" description="Helical" evidence="6">
    <location>
        <begin position="107"/>
        <end position="126"/>
    </location>
</feature>
<gene>
    <name evidence="8" type="ORF">D1866_02315</name>
    <name evidence="7" type="ORF">GFB69_06780</name>
</gene>
<dbReference type="Pfam" id="PF06146">
    <property type="entry name" value="PsiE"/>
    <property type="match status" value="1"/>
</dbReference>
<keyword evidence="3 6" id="KW-0812">Transmembrane</keyword>
<evidence type="ECO:0000256" key="6">
    <source>
        <dbReference type="SAM" id="Phobius"/>
    </source>
</evidence>
<feature type="transmembrane region" description="Helical" evidence="6">
    <location>
        <begin position="9"/>
        <end position="32"/>
    </location>
</feature>
<keyword evidence="5 6" id="KW-0472">Membrane</keyword>
<comment type="subcellular location">
    <subcellularLocation>
        <location evidence="1">Cell membrane</location>
        <topology evidence="1">Multi-pass membrane protein</topology>
    </subcellularLocation>
</comment>
<evidence type="ECO:0000256" key="2">
    <source>
        <dbReference type="ARBA" id="ARBA00022475"/>
    </source>
</evidence>
<dbReference type="GO" id="GO:0005886">
    <property type="term" value="C:plasma membrane"/>
    <property type="evidence" value="ECO:0007669"/>
    <property type="project" value="UniProtKB-SubCell"/>
</dbReference>
<evidence type="ECO:0000256" key="3">
    <source>
        <dbReference type="ARBA" id="ARBA00022692"/>
    </source>
</evidence>
<dbReference type="Proteomes" id="UP000474054">
    <property type="component" value="Unassembled WGS sequence"/>
</dbReference>
<evidence type="ECO:0000313" key="7">
    <source>
        <dbReference type="EMBL" id="MQL55451.1"/>
    </source>
</evidence>
<dbReference type="InterPro" id="IPR020948">
    <property type="entry name" value="P_starv_induced_PsiE-like"/>
</dbReference>
<evidence type="ECO:0000256" key="1">
    <source>
        <dbReference type="ARBA" id="ARBA00004651"/>
    </source>
</evidence>
<protein>
    <recommendedName>
        <fullName evidence="11">Phosphate-starvation-inducible E-like protein</fullName>
    </recommendedName>
</protein>
<evidence type="ECO:0000256" key="4">
    <source>
        <dbReference type="ARBA" id="ARBA00022989"/>
    </source>
</evidence>
<evidence type="ECO:0000313" key="10">
    <source>
        <dbReference type="Proteomes" id="UP000474054"/>
    </source>
</evidence>
<name>A0A650CYE8_ACIAM</name>
<dbReference type="EMBL" id="WHYS01000001">
    <property type="protein sequence ID" value="MQL55451.1"/>
    <property type="molecule type" value="Genomic_DNA"/>
</dbReference>
<proteinExistence type="predicted"/>
<evidence type="ECO:0000313" key="9">
    <source>
        <dbReference type="Proteomes" id="UP000426328"/>
    </source>
</evidence>
<dbReference type="Proteomes" id="UP000426328">
    <property type="component" value="Chromosome"/>
</dbReference>
<evidence type="ECO:0000256" key="5">
    <source>
        <dbReference type="ARBA" id="ARBA00023136"/>
    </source>
</evidence>